<dbReference type="EMBL" id="KN833032">
    <property type="protein sequence ID" value="KIM76746.1"/>
    <property type="molecule type" value="Genomic_DNA"/>
</dbReference>
<evidence type="ECO:0008006" key="3">
    <source>
        <dbReference type="Google" id="ProtNLM"/>
    </source>
</evidence>
<protein>
    <recommendedName>
        <fullName evidence="3">HNH nuclease domain-containing protein</fullName>
    </recommendedName>
</protein>
<reference evidence="2" key="2">
    <citation type="submission" date="2015-01" db="EMBL/GenBank/DDBJ databases">
        <title>Evolutionary Origins and Diversification of the Mycorrhizal Mutualists.</title>
        <authorList>
            <consortium name="DOE Joint Genome Institute"/>
            <consortium name="Mycorrhizal Genomics Consortium"/>
            <person name="Kohler A."/>
            <person name="Kuo A."/>
            <person name="Nagy L.G."/>
            <person name="Floudas D."/>
            <person name="Copeland A."/>
            <person name="Barry K.W."/>
            <person name="Cichocki N."/>
            <person name="Veneault-Fourrey C."/>
            <person name="LaButti K."/>
            <person name="Lindquist E.A."/>
            <person name="Lipzen A."/>
            <person name="Lundell T."/>
            <person name="Morin E."/>
            <person name="Murat C."/>
            <person name="Riley R."/>
            <person name="Ohm R."/>
            <person name="Sun H."/>
            <person name="Tunlid A."/>
            <person name="Henrissat B."/>
            <person name="Grigoriev I.V."/>
            <person name="Hibbett D.S."/>
            <person name="Martin F."/>
        </authorList>
    </citation>
    <scope>NUCLEOTIDE SEQUENCE [LARGE SCALE GENOMIC DNA]</scope>
    <source>
        <strain evidence="2">F 1598</strain>
    </source>
</reference>
<dbReference type="OrthoDB" id="2833246at2759"/>
<sequence>MNNLRPILDLLDEATTQRSQSVLMELLFWRDGFLCPFTGFSFTAPGRHVSARSVHIFPFSFQDKPLTLKALETFTGRQLALEAIKYINHPCNAFNAEKNAHYTYDKLAWGIEAVQDGDQRRYFFREVRPDEISSTIKLSEGQEIVSHSGPADGQIIQKPEPSYCNIKLAIARAMHACGVSDIIAEMYGDDDDDEAIVNQPVYLGGPFVSDEVLLRRLDDRLLS</sequence>
<accession>A0A0C3FAI1</accession>
<dbReference type="AlphaFoldDB" id="A0A0C3FAI1"/>
<proteinExistence type="predicted"/>
<keyword evidence="2" id="KW-1185">Reference proteome</keyword>
<dbReference type="STRING" id="765440.A0A0C3FAI1"/>
<reference evidence="1 2" key="1">
    <citation type="submission" date="2014-04" db="EMBL/GenBank/DDBJ databases">
        <authorList>
            <consortium name="DOE Joint Genome Institute"/>
            <person name="Kuo A."/>
            <person name="Tarkka M."/>
            <person name="Buscot F."/>
            <person name="Kohler A."/>
            <person name="Nagy L.G."/>
            <person name="Floudas D."/>
            <person name="Copeland A."/>
            <person name="Barry K.W."/>
            <person name="Cichocki N."/>
            <person name="Veneault-Fourrey C."/>
            <person name="LaButti K."/>
            <person name="Lindquist E.A."/>
            <person name="Lipzen A."/>
            <person name="Lundell T."/>
            <person name="Morin E."/>
            <person name="Murat C."/>
            <person name="Sun H."/>
            <person name="Tunlid A."/>
            <person name="Henrissat B."/>
            <person name="Grigoriev I.V."/>
            <person name="Hibbett D.S."/>
            <person name="Martin F."/>
            <person name="Nordberg H.P."/>
            <person name="Cantor M.N."/>
            <person name="Hua S.X."/>
        </authorList>
    </citation>
    <scope>NUCLEOTIDE SEQUENCE [LARGE SCALE GENOMIC DNA]</scope>
    <source>
        <strain evidence="1 2">F 1598</strain>
    </source>
</reference>
<dbReference type="InParanoid" id="A0A0C3FAI1"/>
<evidence type="ECO:0000313" key="1">
    <source>
        <dbReference type="EMBL" id="KIM76746.1"/>
    </source>
</evidence>
<evidence type="ECO:0000313" key="2">
    <source>
        <dbReference type="Proteomes" id="UP000054166"/>
    </source>
</evidence>
<dbReference type="HOGENOM" id="CLU_1240542_0_0_1"/>
<name>A0A0C3FAI1_PILCF</name>
<gene>
    <name evidence="1" type="ORF">PILCRDRAFT_826142</name>
</gene>
<dbReference type="Proteomes" id="UP000054166">
    <property type="component" value="Unassembled WGS sequence"/>
</dbReference>
<organism evidence="1 2">
    <name type="scientific">Piloderma croceum (strain F 1598)</name>
    <dbReference type="NCBI Taxonomy" id="765440"/>
    <lineage>
        <taxon>Eukaryota</taxon>
        <taxon>Fungi</taxon>
        <taxon>Dikarya</taxon>
        <taxon>Basidiomycota</taxon>
        <taxon>Agaricomycotina</taxon>
        <taxon>Agaricomycetes</taxon>
        <taxon>Agaricomycetidae</taxon>
        <taxon>Atheliales</taxon>
        <taxon>Atheliaceae</taxon>
        <taxon>Piloderma</taxon>
    </lineage>
</organism>